<accession>A0A5C3KSD8</accession>
<proteinExistence type="predicted"/>
<feature type="transmembrane region" description="Helical" evidence="1">
    <location>
        <begin position="119"/>
        <end position="143"/>
    </location>
</feature>
<dbReference type="AlphaFoldDB" id="A0A5C3KSD8"/>
<feature type="transmembrane region" description="Helical" evidence="1">
    <location>
        <begin position="40"/>
        <end position="64"/>
    </location>
</feature>
<evidence type="ECO:0000313" key="2">
    <source>
        <dbReference type="EMBL" id="TFK23501.1"/>
    </source>
</evidence>
<keyword evidence="1" id="KW-1133">Transmembrane helix</keyword>
<feature type="transmembrane region" description="Helical" evidence="1">
    <location>
        <begin position="12"/>
        <end position="34"/>
    </location>
</feature>
<feature type="transmembrane region" description="Helical" evidence="1">
    <location>
        <begin position="76"/>
        <end position="99"/>
    </location>
</feature>
<protein>
    <submittedName>
        <fullName evidence="2">Uncharacterized protein</fullName>
    </submittedName>
</protein>
<dbReference type="EMBL" id="ML210217">
    <property type="protein sequence ID" value="TFK23501.1"/>
    <property type="molecule type" value="Genomic_DNA"/>
</dbReference>
<keyword evidence="1" id="KW-0472">Membrane</keyword>
<keyword evidence="3" id="KW-1185">Reference proteome</keyword>
<reference evidence="2 3" key="1">
    <citation type="journal article" date="2019" name="Nat. Ecol. Evol.">
        <title>Megaphylogeny resolves global patterns of mushroom evolution.</title>
        <authorList>
            <person name="Varga T."/>
            <person name="Krizsan K."/>
            <person name="Foldi C."/>
            <person name="Dima B."/>
            <person name="Sanchez-Garcia M."/>
            <person name="Sanchez-Ramirez S."/>
            <person name="Szollosi G.J."/>
            <person name="Szarkandi J.G."/>
            <person name="Papp V."/>
            <person name="Albert L."/>
            <person name="Andreopoulos W."/>
            <person name="Angelini C."/>
            <person name="Antonin V."/>
            <person name="Barry K.W."/>
            <person name="Bougher N.L."/>
            <person name="Buchanan P."/>
            <person name="Buyck B."/>
            <person name="Bense V."/>
            <person name="Catcheside P."/>
            <person name="Chovatia M."/>
            <person name="Cooper J."/>
            <person name="Damon W."/>
            <person name="Desjardin D."/>
            <person name="Finy P."/>
            <person name="Geml J."/>
            <person name="Haridas S."/>
            <person name="Hughes K."/>
            <person name="Justo A."/>
            <person name="Karasinski D."/>
            <person name="Kautmanova I."/>
            <person name="Kiss B."/>
            <person name="Kocsube S."/>
            <person name="Kotiranta H."/>
            <person name="LaButti K.M."/>
            <person name="Lechner B.E."/>
            <person name="Liimatainen K."/>
            <person name="Lipzen A."/>
            <person name="Lukacs Z."/>
            <person name="Mihaltcheva S."/>
            <person name="Morgado L.N."/>
            <person name="Niskanen T."/>
            <person name="Noordeloos M.E."/>
            <person name="Ohm R.A."/>
            <person name="Ortiz-Santana B."/>
            <person name="Ovrebo C."/>
            <person name="Racz N."/>
            <person name="Riley R."/>
            <person name="Savchenko A."/>
            <person name="Shiryaev A."/>
            <person name="Soop K."/>
            <person name="Spirin V."/>
            <person name="Szebenyi C."/>
            <person name="Tomsovsky M."/>
            <person name="Tulloss R.E."/>
            <person name="Uehling J."/>
            <person name="Grigoriev I.V."/>
            <person name="Vagvolgyi C."/>
            <person name="Papp T."/>
            <person name="Martin F.M."/>
            <person name="Miettinen O."/>
            <person name="Hibbett D.S."/>
            <person name="Nagy L.G."/>
        </authorList>
    </citation>
    <scope>NUCLEOTIDE SEQUENCE [LARGE SCALE GENOMIC DNA]</scope>
    <source>
        <strain evidence="2 3">CBS 121175</strain>
    </source>
</reference>
<dbReference type="Proteomes" id="UP000307440">
    <property type="component" value="Unassembled WGS sequence"/>
</dbReference>
<sequence>MPASHKSRRARATLGLISTSLVLSIVAIPLSMASQGTSTLYTAIVAGSLTLLYNVAVIALHVFSHTEPYYARSTPAFARVPVIIVYFTLIPLWLAGVVLSSINLSGKLELRRNVGSVAVLGVECVLLVVQVLLLTIISGLCVVERIDVVRKVKEARRLRLEAFNKLASKERIGLEPTIPKPAAMGV</sequence>
<evidence type="ECO:0000313" key="3">
    <source>
        <dbReference type="Proteomes" id="UP000307440"/>
    </source>
</evidence>
<keyword evidence="1" id="KW-0812">Transmembrane</keyword>
<name>A0A5C3KSD8_COPMA</name>
<organism evidence="2 3">
    <name type="scientific">Coprinopsis marcescibilis</name>
    <name type="common">Agaric fungus</name>
    <name type="synonym">Psathyrella marcescibilis</name>
    <dbReference type="NCBI Taxonomy" id="230819"/>
    <lineage>
        <taxon>Eukaryota</taxon>
        <taxon>Fungi</taxon>
        <taxon>Dikarya</taxon>
        <taxon>Basidiomycota</taxon>
        <taxon>Agaricomycotina</taxon>
        <taxon>Agaricomycetes</taxon>
        <taxon>Agaricomycetidae</taxon>
        <taxon>Agaricales</taxon>
        <taxon>Agaricineae</taxon>
        <taxon>Psathyrellaceae</taxon>
        <taxon>Coprinopsis</taxon>
    </lineage>
</organism>
<evidence type="ECO:0000256" key="1">
    <source>
        <dbReference type="SAM" id="Phobius"/>
    </source>
</evidence>
<gene>
    <name evidence="2" type="ORF">FA15DRAFT_462662</name>
</gene>